<dbReference type="EMBL" id="UINC01199146">
    <property type="protein sequence ID" value="SVE17432.1"/>
    <property type="molecule type" value="Genomic_DNA"/>
</dbReference>
<dbReference type="AlphaFoldDB" id="A0A383BBS9"/>
<sequence>YEFKEMIGMFQILLPKSEDQQNLGT</sequence>
<evidence type="ECO:0000313" key="1">
    <source>
        <dbReference type="EMBL" id="SVE17432.1"/>
    </source>
</evidence>
<accession>A0A383BBS9</accession>
<gene>
    <name evidence="1" type="ORF">METZ01_LOCUS470286</name>
</gene>
<name>A0A383BBS9_9ZZZZ</name>
<organism evidence="1">
    <name type="scientific">marine metagenome</name>
    <dbReference type="NCBI Taxonomy" id="408172"/>
    <lineage>
        <taxon>unclassified sequences</taxon>
        <taxon>metagenomes</taxon>
        <taxon>ecological metagenomes</taxon>
    </lineage>
</organism>
<protein>
    <submittedName>
        <fullName evidence="1">Uncharacterized protein</fullName>
    </submittedName>
</protein>
<proteinExistence type="predicted"/>
<reference evidence="1" key="1">
    <citation type="submission" date="2018-05" db="EMBL/GenBank/DDBJ databases">
        <authorList>
            <person name="Lanie J.A."/>
            <person name="Ng W.-L."/>
            <person name="Kazmierczak K.M."/>
            <person name="Andrzejewski T.M."/>
            <person name="Davidsen T.M."/>
            <person name="Wayne K.J."/>
            <person name="Tettelin H."/>
            <person name="Glass J.I."/>
            <person name="Rusch D."/>
            <person name="Podicherti R."/>
            <person name="Tsui H.-C.T."/>
            <person name="Winkler M.E."/>
        </authorList>
    </citation>
    <scope>NUCLEOTIDE SEQUENCE</scope>
</reference>
<feature type="non-terminal residue" evidence="1">
    <location>
        <position position="1"/>
    </location>
</feature>